<dbReference type="FunFam" id="3.90.79.10:FF:000019">
    <property type="entry name" value="Thiamin pyrophosphokinase, putative"/>
    <property type="match status" value="1"/>
</dbReference>
<dbReference type="GO" id="GO:0044715">
    <property type="term" value="F:8-oxo-dGDP phosphatase activity"/>
    <property type="evidence" value="ECO:0007669"/>
    <property type="project" value="TreeGrafter"/>
</dbReference>
<organism evidence="2 3">
    <name type="scientific">Branchiostoma belcheri</name>
    <name type="common">Amphioxus</name>
    <dbReference type="NCBI Taxonomy" id="7741"/>
    <lineage>
        <taxon>Eukaryota</taxon>
        <taxon>Metazoa</taxon>
        <taxon>Chordata</taxon>
        <taxon>Cephalochordata</taxon>
        <taxon>Leptocardii</taxon>
        <taxon>Amphioxiformes</taxon>
        <taxon>Branchiostomatidae</taxon>
        <taxon>Branchiostoma</taxon>
    </lineage>
</organism>
<accession>A0A6P4Y803</accession>
<dbReference type="KEGG" id="bbel:109467106"/>
<dbReference type="Pfam" id="PF15916">
    <property type="entry name" value="DUF4743"/>
    <property type="match status" value="1"/>
</dbReference>
<dbReference type="CDD" id="cd03676">
    <property type="entry name" value="NUDIX_Tnr3_like"/>
    <property type="match status" value="1"/>
</dbReference>
<dbReference type="RefSeq" id="XP_019620578.1">
    <property type="nucleotide sequence ID" value="XM_019765019.1"/>
</dbReference>
<evidence type="ECO:0000313" key="3">
    <source>
        <dbReference type="RefSeq" id="XP_019620578.1"/>
    </source>
</evidence>
<dbReference type="Proteomes" id="UP000515135">
    <property type="component" value="Unplaced"/>
</dbReference>
<dbReference type="InterPro" id="IPR031804">
    <property type="entry name" value="DUF4743"/>
</dbReference>
<gene>
    <name evidence="3" type="primary">LOC109467106</name>
</gene>
<dbReference type="AlphaFoldDB" id="A0A6P4Y803"/>
<dbReference type="InterPro" id="IPR000086">
    <property type="entry name" value="NUDIX_hydrolase_dom"/>
</dbReference>
<feature type="domain" description="Nudix hydrolase" evidence="1">
    <location>
        <begin position="131"/>
        <end position="272"/>
    </location>
</feature>
<protein>
    <submittedName>
        <fullName evidence="3">Nudix hydrolase 20, chloroplastic-like isoform X1</fullName>
    </submittedName>
</protein>
<sequence>MAASWSELMLSKLVGRCNNFFQPGSSRAMCKPFMVGDQQVGWVWPGVEKHIQRFPDVFMVEDKQVSLCPSLQMYEERTARVQEVMVKLREEGEFIALKGWRDEMYEVFHQRSSPPVFRMERTATALLGVKQYGVHVNGYVEHPQKGPLMWIGRRAKNKSTYPGKLDQVTAGGFTAGLTAQEVLVKECAEEANIPQDIALTAQPAGAISYFYEDERGLFPEIQFVFDLKLPLDFQPVNTDGEVSEFYLWDMDKVKEQIAQPDFKPNCAMVVLDFLIRHGHIHPDQEPRYLQFLENLHKTLF</sequence>
<name>A0A6P4Y803_BRABE</name>
<dbReference type="OrthoDB" id="10261522at2759"/>
<dbReference type="PANTHER" id="PTHR13622">
    <property type="entry name" value="THIAMIN PYROPHOSPHOKINASE"/>
    <property type="match status" value="1"/>
</dbReference>
<evidence type="ECO:0000259" key="1">
    <source>
        <dbReference type="PROSITE" id="PS51462"/>
    </source>
</evidence>
<dbReference type="PROSITE" id="PS51462">
    <property type="entry name" value="NUDIX"/>
    <property type="match status" value="1"/>
</dbReference>
<dbReference type="Gene3D" id="3.90.79.10">
    <property type="entry name" value="Nucleoside Triphosphate Pyrophosphohydrolase"/>
    <property type="match status" value="1"/>
</dbReference>
<reference evidence="3" key="1">
    <citation type="submission" date="2025-08" db="UniProtKB">
        <authorList>
            <consortium name="RefSeq"/>
        </authorList>
    </citation>
    <scope>IDENTIFICATION</scope>
    <source>
        <tissue evidence="3">Gonad</tissue>
    </source>
</reference>
<dbReference type="SUPFAM" id="SSF55811">
    <property type="entry name" value="Nudix"/>
    <property type="match status" value="1"/>
</dbReference>
<dbReference type="InterPro" id="IPR015797">
    <property type="entry name" value="NUDIX_hydrolase-like_dom_sf"/>
</dbReference>
<proteinExistence type="predicted"/>
<keyword evidence="2" id="KW-1185">Reference proteome</keyword>
<evidence type="ECO:0000313" key="2">
    <source>
        <dbReference type="Proteomes" id="UP000515135"/>
    </source>
</evidence>
<dbReference type="GeneID" id="109467106"/>
<dbReference type="PANTHER" id="PTHR13622:SF8">
    <property type="entry name" value="THIAMIN PYROPHOSPHOKINASE 1"/>
    <property type="match status" value="1"/>
</dbReference>